<evidence type="ECO:0000313" key="1">
    <source>
        <dbReference type="EMBL" id="KAI3697805.1"/>
    </source>
</evidence>
<sequence length="383" mass="43369">MADDKEMSTQVVDGNGAETGHIISTTIGGKNGEPKQTVSYMAERVVGAGSFGIVFQAKCLETGETVAIKKVLQDRRYKNRELQLMRTMDHPNVVSLKHCFYSTTSKDELFLNLVMEYVPETIFRVLKHHSDARQRMPLIYVKLYTYQIFRGLAYMHMVTGVCHRDLKPQNVLVDPLTHQVKICDFGSAKMLVRGEANISYICSRFYRAPELIFGATEYTTSIDIWSAGCILAELLLGQPLFPGENAVDQLVEIIKVLGTPTREELRCMNPNYTDFRFPQVKAHPWHKVFHKRMPPEAIDLTSRLLQYSPSLRCNALEAIAHPFFDEIRQPNARLPNGRQLPPLFNFKQELSAASPELVNRLIPDHVKRQTGVQIIPQPAAVGT</sequence>
<evidence type="ECO:0000313" key="2">
    <source>
        <dbReference type="Proteomes" id="UP001055879"/>
    </source>
</evidence>
<organism evidence="1 2">
    <name type="scientific">Arctium lappa</name>
    <name type="common">Greater burdock</name>
    <name type="synonym">Lappa major</name>
    <dbReference type="NCBI Taxonomy" id="4217"/>
    <lineage>
        <taxon>Eukaryota</taxon>
        <taxon>Viridiplantae</taxon>
        <taxon>Streptophyta</taxon>
        <taxon>Embryophyta</taxon>
        <taxon>Tracheophyta</taxon>
        <taxon>Spermatophyta</taxon>
        <taxon>Magnoliopsida</taxon>
        <taxon>eudicotyledons</taxon>
        <taxon>Gunneridae</taxon>
        <taxon>Pentapetalae</taxon>
        <taxon>asterids</taxon>
        <taxon>campanulids</taxon>
        <taxon>Asterales</taxon>
        <taxon>Asteraceae</taxon>
        <taxon>Carduoideae</taxon>
        <taxon>Cardueae</taxon>
        <taxon>Arctiinae</taxon>
        <taxon>Arctium</taxon>
    </lineage>
</organism>
<gene>
    <name evidence="1" type="ORF">L6452_30902</name>
</gene>
<dbReference type="Proteomes" id="UP001055879">
    <property type="component" value="Linkage Group LG10"/>
</dbReference>
<keyword evidence="2" id="KW-1185">Reference proteome</keyword>
<name>A0ACB8ZJG3_ARCLA</name>
<proteinExistence type="predicted"/>
<protein>
    <submittedName>
        <fullName evidence="1">Uncharacterized protein</fullName>
    </submittedName>
</protein>
<comment type="caution">
    <text evidence="1">The sequence shown here is derived from an EMBL/GenBank/DDBJ whole genome shotgun (WGS) entry which is preliminary data.</text>
</comment>
<accession>A0ACB8ZJG3</accession>
<dbReference type="EMBL" id="CM042056">
    <property type="protein sequence ID" value="KAI3697805.1"/>
    <property type="molecule type" value="Genomic_DNA"/>
</dbReference>
<reference evidence="1 2" key="2">
    <citation type="journal article" date="2022" name="Mol. Ecol. Resour.">
        <title>The genomes of chicory, endive, great burdock and yacon provide insights into Asteraceae paleo-polyploidization history and plant inulin production.</title>
        <authorList>
            <person name="Fan W."/>
            <person name="Wang S."/>
            <person name="Wang H."/>
            <person name="Wang A."/>
            <person name="Jiang F."/>
            <person name="Liu H."/>
            <person name="Zhao H."/>
            <person name="Xu D."/>
            <person name="Zhang Y."/>
        </authorList>
    </citation>
    <scope>NUCLEOTIDE SEQUENCE [LARGE SCALE GENOMIC DNA]</scope>
    <source>
        <strain evidence="2">cv. Niubang</strain>
    </source>
</reference>
<reference evidence="2" key="1">
    <citation type="journal article" date="2022" name="Mol. Ecol. Resour.">
        <title>The genomes of chicory, endive, great burdock and yacon provide insights into Asteraceae palaeo-polyploidization history and plant inulin production.</title>
        <authorList>
            <person name="Fan W."/>
            <person name="Wang S."/>
            <person name="Wang H."/>
            <person name="Wang A."/>
            <person name="Jiang F."/>
            <person name="Liu H."/>
            <person name="Zhao H."/>
            <person name="Xu D."/>
            <person name="Zhang Y."/>
        </authorList>
    </citation>
    <scope>NUCLEOTIDE SEQUENCE [LARGE SCALE GENOMIC DNA]</scope>
    <source>
        <strain evidence="2">cv. Niubang</strain>
    </source>
</reference>